<feature type="region of interest" description="Disordered" evidence="1">
    <location>
        <begin position="139"/>
        <end position="162"/>
    </location>
</feature>
<dbReference type="GO" id="GO:0055085">
    <property type="term" value="P:transmembrane transport"/>
    <property type="evidence" value="ECO:0007669"/>
    <property type="project" value="InterPro"/>
</dbReference>
<proteinExistence type="predicted"/>
<keyword evidence="4" id="KW-1185">Reference proteome</keyword>
<feature type="region of interest" description="Disordered" evidence="1">
    <location>
        <begin position="108"/>
        <end position="127"/>
    </location>
</feature>
<dbReference type="AlphaFoldDB" id="A0A0C9X2W6"/>
<dbReference type="Proteomes" id="UP000054477">
    <property type="component" value="Unassembled WGS sequence"/>
</dbReference>
<accession>A0A0C9X2W6</accession>
<feature type="compositionally biased region" description="Basic and acidic residues" evidence="1">
    <location>
        <begin position="153"/>
        <end position="162"/>
    </location>
</feature>
<dbReference type="HOGENOM" id="CLU_1635669_0_0_1"/>
<sequence length="162" mass="17677">MRGECAVANWRSGVLKSVSLWDGIVVTLCYSCDATEAQGEQHRAHVQVRVFLSCVFNPPTSRASPCALVLHSGQIFPTSARSFIPGDDLGVGDEEEYFHHRTTLLSTTTTAQNHSPNPEPQCSMCPDTSALTASLPGAHALSTPRYPQQAQERQVEGLLRKR</sequence>
<feature type="domain" description="TonB C-terminal" evidence="2">
    <location>
        <begin position="131"/>
        <end position="162"/>
    </location>
</feature>
<reference evidence="4" key="2">
    <citation type="submission" date="2015-01" db="EMBL/GenBank/DDBJ databases">
        <title>Evolutionary Origins and Diversification of the Mycorrhizal Mutualists.</title>
        <authorList>
            <consortium name="DOE Joint Genome Institute"/>
            <consortium name="Mycorrhizal Genomics Consortium"/>
            <person name="Kohler A."/>
            <person name="Kuo A."/>
            <person name="Nagy L.G."/>
            <person name="Floudas D."/>
            <person name="Copeland A."/>
            <person name="Barry K.W."/>
            <person name="Cichocki N."/>
            <person name="Veneault-Fourrey C."/>
            <person name="LaButti K."/>
            <person name="Lindquist E.A."/>
            <person name="Lipzen A."/>
            <person name="Lundell T."/>
            <person name="Morin E."/>
            <person name="Murat C."/>
            <person name="Riley R."/>
            <person name="Ohm R."/>
            <person name="Sun H."/>
            <person name="Tunlid A."/>
            <person name="Henrissat B."/>
            <person name="Grigoriev I.V."/>
            <person name="Hibbett D.S."/>
            <person name="Martin F."/>
        </authorList>
    </citation>
    <scope>NUCLEOTIDE SEQUENCE [LARGE SCALE GENOMIC DNA]</scope>
    <source>
        <strain evidence="4">LaAM-08-1</strain>
    </source>
</reference>
<dbReference type="InterPro" id="IPR037682">
    <property type="entry name" value="TonB_C"/>
</dbReference>
<organism evidence="3 4">
    <name type="scientific">Laccaria amethystina LaAM-08-1</name>
    <dbReference type="NCBI Taxonomy" id="1095629"/>
    <lineage>
        <taxon>Eukaryota</taxon>
        <taxon>Fungi</taxon>
        <taxon>Dikarya</taxon>
        <taxon>Basidiomycota</taxon>
        <taxon>Agaricomycotina</taxon>
        <taxon>Agaricomycetes</taxon>
        <taxon>Agaricomycetidae</taxon>
        <taxon>Agaricales</taxon>
        <taxon>Agaricineae</taxon>
        <taxon>Hydnangiaceae</taxon>
        <taxon>Laccaria</taxon>
    </lineage>
</organism>
<dbReference type="EMBL" id="KN838751">
    <property type="protein sequence ID" value="KIJ95558.1"/>
    <property type="molecule type" value="Genomic_DNA"/>
</dbReference>
<dbReference type="PROSITE" id="PS52015">
    <property type="entry name" value="TONB_CTD"/>
    <property type="match status" value="1"/>
</dbReference>
<evidence type="ECO:0000256" key="1">
    <source>
        <dbReference type="SAM" id="MobiDB-lite"/>
    </source>
</evidence>
<protein>
    <recommendedName>
        <fullName evidence="2">TonB C-terminal domain-containing protein</fullName>
    </recommendedName>
</protein>
<reference evidence="3 4" key="1">
    <citation type="submission" date="2014-04" db="EMBL/GenBank/DDBJ databases">
        <authorList>
            <consortium name="DOE Joint Genome Institute"/>
            <person name="Kuo A."/>
            <person name="Kohler A."/>
            <person name="Nagy L.G."/>
            <person name="Floudas D."/>
            <person name="Copeland A."/>
            <person name="Barry K.W."/>
            <person name="Cichocki N."/>
            <person name="Veneault-Fourrey C."/>
            <person name="LaButti K."/>
            <person name="Lindquist E.A."/>
            <person name="Lipzen A."/>
            <person name="Lundell T."/>
            <person name="Morin E."/>
            <person name="Murat C."/>
            <person name="Sun H."/>
            <person name="Tunlid A."/>
            <person name="Henrissat B."/>
            <person name="Grigoriev I.V."/>
            <person name="Hibbett D.S."/>
            <person name="Martin F."/>
            <person name="Nordberg H.P."/>
            <person name="Cantor M.N."/>
            <person name="Hua S.X."/>
        </authorList>
    </citation>
    <scope>NUCLEOTIDE SEQUENCE [LARGE SCALE GENOMIC DNA]</scope>
    <source>
        <strain evidence="3 4">LaAM-08-1</strain>
    </source>
</reference>
<gene>
    <name evidence="3" type="ORF">K443DRAFT_11278</name>
</gene>
<evidence type="ECO:0000313" key="3">
    <source>
        <dbReference type="EMBL" id="KIJ95558.1"/>
    </source>
</evidence>
<evidence type="ECO:0000259" key="2">
    <source>
        <dbReference type="PROSITE" id="PS52015"/>
    </source>
</evidence>
<evidence type="ECO:0000313" key="4">
    <source>
        <dbReference type="Proteomes" id="UP000054477"/>
    </source>
</evidence>
<name>A0A0C9X2W6_9AGAR</name>